<dbReference type="Pfam" id="PF13716">
    <property type="entry name" value="CRAL_TRIO_2"/>
    <property type="match status" value="1"/>
</dbReference>
<dbReference type="OrthoDB" id="19923at2759"/>
<dbReference type="AlphaFoldDB" id="A0A9Q1ARR4"/>
<dbReference type="Proteomes" id="UP001142489">
    <property type="component" value="Unassembled WGS sequence"/>
</dbReference>
<proteinExistence type="predicted"/>
<dbReference type="InterPro" id="IPR036865">
    <property type="entry name" value="CRAL-TRIO_dom_sf"/>
</dbReference>
<dbReference type="GO" id="GO:0006915">
    <property type="term" value="P:apoptotic process"/>
    <property type="evidence" value="ECO:0007669"/>
    <property type="project" value="UniProtKB-KW"/>
</dbReference>
<comment type="caution">
    <text evidence="7">The sequence shown here is derived from an EMBL/GenBank/DDBJ whole genome shotgun (WGS) entry which is preliminary data.</text>
</comment>
<comment type="function">
    <text evidence="2">May be a bridge molecule between BCL2 and ARHGAP1/CDC42 in promoting cell death.</text>
</comment>
<dbReference type="Pfam" id="PF12496">
    <property type="entry name" value="BNIP2"/>
    <property type="match status" value="1"/>
</dbReference>
<evidence type="ECO:0000256" key="5">
    <source>
        <dbReference type="SAM" id="MobiDB-lite"/>
    </source>
</evidence>
<evidence type="ECO:0000256" key="1">
    <source>
        <dbReference type="ARBA" id="ARBA00022703"/>
    </source>
</evidence>
<dbReference type="FunFam" id="3.40.525.10:FF:000012">
    <property type="entry name" value="bcl-2/adenovirus E1B 19 kDa-interacting protein 2-like protein"/>
    <property type="match status" value="1"/>
</dbReference>
<accession>A0A9Q1ARR4</accession>
<dbReference type="PROSITE" id="PS50191">
    <property type="entry name" value="CRAL_TRIO"/>
    <property type="match status" value="1"/>
</dbReference>
<dbReference type="GO" id="GO:0005737">
    <property type="term" value="C:cytoplasm"/>
    <property type="evidence" value="ECO:0007669"/>
    <property type="project" value="TreeGrafter"/>
</dbReference>
<dbReference type="SMART" id="SM00516">
    <property type="entry name" value="SEC14"/>
    <property type="match status" value="1"/>
</dbReference>
<dbReference type="EMBL" id="JAPFRF010000019">
    <property type="protein sequence ID" value="KAJ7307222.1"/>
    <property type="molecule type" value="Genomic_DNA"/>
</dbReference>
<evidence type="ECO:0000256" key="4">
    <source>
        <dbReference type="ARBA" id="ARBA00073394"/>
    </source>
</evidence>
<evidence type="ECO:0000259" key="6">
    <source>
        <dbReference type="PROSITE" id="PS50191"/>
    </source>
</evidence>
<sequence length="453" mass="51974">MASPVSLGTIKPAWSTRPCSGLLVYEDEIDYPWSWRFQITHGRETFLFHKCFSLLHVSQRLNGTCRRLTLVVLRQRRFWTSAPRCPSPHGPGSRMLDVEVPSIWQIRRGEGCSEWLKKEEEASVPPTPLGDEGVNIADMELKEEWQDDGFPRPLPEEISGEDLEGSSSELSPVAPSTLELCGRRPMKKRLPAPDLSEGSLKSEEFKEGTPDGSLDIDVDALETPSESELQEGSENGHEFEWEDDFPRAQRVDGNWLEKFGTGRVMDTKDQEGRMWRIFLTDEREQKVDLGAVGPYKRVISHGGYYGEGLNAIIMFASCYLPDSSIQNYPYVMENLFRYIIGTLELMVAENYLLVCLNGATPRGQIPSFAWIKQCYQTIDRRLRKNLKTLIIVHPTWYTRVLMALFRPFISSKFSRKVQFVDSLHELSQWIPVDQVHIPDCVRQLDLSRSRNRR</sequence>
<feature type="domain" description="CRAL-TRIO" evidence="6">
    <location>
        <begin position="333"/>
        <end position="449"/>
    </location>
</feature>
<evidence type="ECO:0000256" key="2">
    <source>
        <dbReference type="ARBA" id="ARBA00055513"/>
    </source>
</evidence>
<name>A0A9Q1ARR4_9SAUR</name>
<reference evidence="7" key="1">
    <citation type="journal article" date="2023" name="DNA Res.">
        <title>Chromosome-level genome assembly of Phrynocephalus forsythii using third-generation DNA sequencing and Hi-C analysis.</title>
        <authorList>
            <person name="Qi Y."/>
            <person name="Zhao W."/>
            <person name="Zhao Y."/>
            <person name="Niu C."/>
            <person name="Cao S."/>
            <person name="Zhang Y."/>
        </authorList>
    </citation>
    <scope>NUCLEOTIDE SEQUENCE</scope>
    <source>
        <tissue evidence="7">Muscle</tissue>
    </source>
</reference>
<protein>
    <recommendedName>
        <fullName evidence="4">Bcl-2/adenovirus E1B 19 kDa-interacting protein 2-like protein</fullName>
    </recommendedName>
</protein>
<comment type="subunit">
    <text evidence="3">Homodimer. Interacts with BCL2, ARHGAP1, MIF and GFER.</text>
</comment>
<dbReference type="PANTHER" id="PTHR12112:SF21">
    <property type="entry name" value="BCL-2_ADENOVIRUS E1B 19 KDA-INTERACTING PROTEIN 2-LIKE PROTEIN"/>
    <property type="match status" value="1"/>
</dbReference>
<dbReference type="InterPro" id="IPR001251">
    <property type="entry name" value="CRAL-TRIO_dom"/>
</dbReference>
<dbReference type="InterPro" id="IPR022181">
    <property type="entry name" value="Bcl2-/adenovirus-E1B"/>
</dbReference>
<dbReference type="PANTHER" id="PTHR12112">
    <property type="entry name" value="BNIP - RELATED"/>
    <property type="match status" value="1"/>
</dbReference>
<dbReference type="SUPFAM" id="SSF52087">
    <property type="entry name" value="CRAL/TRIO domain"/>
    <property type="match status" value="1"/>
</dbReference>
<dbReference type="Gene3D" id="3.40.525.10">
    <property type="entry name" value="CRAL-TRIO lipid binding domain"/>
    <property type="match status" value="1"/>
</dbReference>
<keyword evidence="8" id="KW-1185">Reference proteome</keyword>
<dbReference type="CDD" id="cd00170">
    <property type="entry name" value="SEC14"/>
    <property type="match status" value="1"/>
</dbReference>
<evidence type="ECO:0000313" key="7">
    <source>
        <dbReference type="EMBL" id="KAJ7307222.1"/>
    </source>
</evidence>
<keyword evidence="1" id="KW-0053">Apoptosis</keyword>
<gene>
    <name evidence="7" type="ORF">JRQ81_009215</name>
</gene>
<organism evidence="7 8">
    <name type="scientific">Phrynocephalus forsythii</name>
    <dbReference type="NCBI Taxonomy" id="171643"/>
    <lineage>
        <taxon>Eukaryota</taxon>
        <taxon>Metazoa</taxon>
        <taxon>Chordata</taxon>
        <taxon>Craniata</taxon>
        <taxon>Vertebrata</taxon>
        <taxon>Euteleostomi</taxon>
        <taxon>Lepidosauria</taxon>
        <taxon>Squamata</taxon>
        <taxon>Bifurcata</taxon>
        <taxon>Unidentata</taxon>
        <taxon>Episquamata</taxon>
        <taxon>Toxicofera</taxon>
        <taxon>Iguania</taxon>
        <taxon>Acrodonta</taxon>
        <taxon>Agamidae</taxon>
        <taxon>Agaminae</taxon>
        <taxon>Phrynocephalus</taxon>
    </lineage>
</organism>
<evidence type="ECO:0000256" key="3">
    <source>
        <dbReference type="ARBA" id="ARBA00065286"/>
    </source>
</evidence>
<evidence type="ECO:0000313" key="8">
    <source>
        <dbReference type="Proteomes" id="UP001142489"/>
    </source>
</evidence>
<feature type="compositionally biased region" description="Basic and acidic residues" evidence="5">
    <location>
        <begin position="200"/>
        <end position="209"/>
    </location>
</feature>
<feature type="region of interest" description="Disordered" evidence="5">
    <location>
        <begin position="146"/>
        <end position="217"/>
    </location>
</feature>